<dbReference type="AlphaFoldDB" id="A0A8K0CFZ9"/>
<proteinExistence type="predicted"/>
<evidence type="ECO:0000313" key="2">
    <source>
        <dbReference type="EMBL" id="KAF2883402.1"/>
    </source>
</evidence>
<name>A0A8K0CFZ9_IGNLU</name>
<dbReference type="InterPro" id="IPR023631">
    <property type="entry name" value="Amidase_dom"/>
</dbReference>
<dbReference type="Pfam" id="PF01425">
    <property type="entry name" value="Amidase"/>
    <property type="match status" value="2"/>
</dbReference>
<evidence type="ECO:0000313" key="3">
    <source>
        <dbReference type="Proteomes" id="UP000801492"/>
    </source>
</evidence>
<feature type="domain" description="Amidase" evidence="1">
    <location>
        <begin position="30"/>
        <end position="162"/>
    </location>
</feature>
<dbReference type="EMBL" id="VTPC01090429">
    <property type="protein sequence ID" value="KAF2883402.1"/>
    <property type="molecule type" value="Genomic_DNA"/>
</dbReference>
<dbReference type="OrthoDB" id="6428749at2759"/>
<keyword evidence="3" id="KW-1185">Reference proteome</keyword>
<dbReference type="SUPFAM" id="SSF75304">
    <property type="entry name" value="Amidase signature (AS) enzymes"/>
    <property type="match status" value="1"/>
</dbReference>
<dbReference type="Proteomes" id="UP000801492">
    <property type="component" value="Unassembled WGS sequence"/>
</dbReference>
<dbReference type="PANTHER" id="PTHR43372">
    <property type="entry name" value="FATTY-ACID AMIDE HYDROLASE"/>
    <property type="match status" value="1"/>
</dbReference>
<dbReference type="InterPro" id="IPR052739">
    <property type="entry name" value="FAAH2"/>
</dbReference>
<dbReference type="PANTHER" id="PTHR43372:SF3">
    <property type="entry name" value="AT07710P-RELATED"/>
    <property type="match status" value="1"/>
</dbReference>
<dbReference type="Gene3D" id="3.90.1300.10">
    <property type="entry name" value="Amidase signature (AS) domain"/>
    <property type="match status" value="2"/>
</dbReference>
<evidence type="ECO:0000259" key="1">
    <source>
        <dbReference type="Pfam" id="PF01425"/>
    </source>
</evidence>
<reference evidence="2" key="1">
    <citation type="submission" date="2019-08" db="EMBL/GenBank/DDBJ databases">
        <title>The genome of the North American firefly Photinus pyralis.</title>
        <authorList>
            <consortium name="Photinus pyralis genome working group"/>
            <person name="Fallon T.R."/>
            <person name="Sander Lower S.E."/>
            <person name="Weng J.-K."/>
        </authorList>
    </citation>
    <scope>NUCLEOTIDE SEQUENCE</scope>
    <source>
        <strain evidence="2">TRF0915ILg1</strain>
        <tissue evidence="2">Whole body</tissue>
    </source>
</reference>
<dbReference type="InterPro" id="IPR036928">
    <property type="entry name" value="AS_sf"/>
</dbReference>
<organism evidence="2 3">
    <name type="scientific">Ignelater luminosus</name>
    <name type="common">Cucubano</name>
    <name type="synonym">Pyrophorus luminosus</name>
    <dbReference type="NCBI Taxonomy" id="2038154"/>
    <lineage>
        <taxon>Eukaryota</taxon>
        <taxon>Metazoa</taxon>
        <taxon>Ecdysozoa</taxon>
        <taxon>Arthropoda</taxon>
        <taxon>Hexapoda</taxon>
        <taxon>Insecta</taxon>
        <taxon>Pterygota</taxon>
        <taxon>Neoptera</taxon>
        <taxon>Endopterygota</taxon>
        <taxon>Coleoptera</taxon>
        <taxon>Polyphaga</taxon>
        <taxon>Elateriformia</taxon>
        <taxon>Elateroidea</taxon>
        <taxon>Elateridae</taxon>
        <taxon>Agrypninae</taxon>
        <taxon>Pyrophorini</taxon>
        <taxon>Ignelater</taxon>
    </lineage>
</organism>
<sequence length="400" mass="44565">MQEKKALPPMDEPVPFLSATTLADKIRKQQAYIKRIKQVNQILNAVFEDRFIDAIEDARKVDKYIANTILTEKELERCKPLLGIPETVKQSCSVEGSLKRVDVKAASDCAALHRLREAGAIPILISNTPEMCVSWECNNLITGTTCNAYDINCSSGGSSGGESRLPAMFNGVFGHKSTPGVIPIGHWPRTPDESFRVYFTPGPLTRFAEDLKLMMTALSGNISTEIKLHEKIIYMKVDLVPAVQQEIRAAVVDAQKDNLYIELLKCIFGASKYHRDILLFYLLMKANALIPRKKRGKYENAYNHLRQLFLSKLNTSGVFLYPTFPTSAFRHGELLPKVTGMMYSILFNVLGFPATQIPTGFDKNGLPIGLQVVAAPNQDRLCIAVAMELEKRFGGWIPPA</sequence>
<gene>
    <name evidence="2" type="ORF">ILUMI_22765</name>
</gene>
<feature type="domain" description="Amidase" evidence="1">
    <location>
        <begin position="304"/>
        <end position="382"/>
    </location>
</feature>
<dbReference type="GO" id="GO:0012505">
    <property type="term" value="C:endomembrane system"/>
    <property type="evidence" value="ECO:0007669"/>
    <property type="project" value="TreeGrafter"/>
</dbReference>
<protein>
    <recommendedName>
        <fullName evidence="1">Amidase domain-containing protein</fullName>
    </recommendedName>
</protein>
<accession>A0A8K0CFZ9</accession>
<comment type="caution">
    <text evidence="2">The sequence shown here is derived from an EMBL/GenBank/DDBJ whole genome shotgun (WGS) entry which is preliminary data.</text>
</comment>